<evidence type="ECO:0000313" key="2">
    <source>
        <dbReference type="Proteomes" id="UP000050761"/>
    </source>
</evidence>
<protein>
    <submittedName>
        <fullName evidence="3">Dof-type domain-containing protein</fullName>
    </submittedName>
</protein>
<proteinExistence type="predicted"/>
<dbReference type="Proteomes" id="UP000050761">
    <property type="component" value="Unassembled WGS sequence"/>
</dbReference>
<reference evidence="1 2" key="1">
    <citation type="submission" date="2018-11" db="EMBL/GenBank/DDBJ databases">
        <authorList>
            <consortium name="Pathogen Informatics"/>
        </authorList>
    </citation>
    <scope>NUCLEOTIDE SEQUENCE [LARGE SCALE GENOMIC DNA]</scope>
</reference>
<gene>
    <name evidence="1" type="ORF">HPBE_LOCUS10935</name>
</gene>
<dbReference type="EMBL" id="UZAH01026929">
    <property type="protein sequence ID" value="VDO86840.1"/>
    <property type="molecule type" value="Genomic_DNA"/>
</dbReference>
<dbReference type="OrthoDB" id="5871787at2759"/>
<sequence>MTTTRRRGDTHGITEQDIIDSIDIGDQRERPRMPAVIRSQLVTLTISHGGRFKAPPKGATLPYRPKPTFNSLLVASSAAAAAAAQQQQLAALLQPALLQQAQLAQMSEAMTATNIGLWNDERQLELIQQYAALNNSVLMGAPLLKGANSPAGSAAHKAAGGARFTPY</sequence>
<keyword evidence="2" id="KW-1185">Reference proteome</keyword>
<accession>A0A3P7YFT9</accession>
<evidence type="ECO:0000313" key="3">
    <source>
        <dbReference type="WBParaSite" id="HPBE_0001093401-mRNA-1"/>
    </source>
</evidence>
<organism evidence="1">
    <name type="scientific">Heligmosomoides polygyrus</name>
    <name type="common">Parasitic roundworm</name>
    <dbReference type="NCBI Taxonomy" id="6339"/>
    <lineage>
        <taxon>Eukaryota</taxon>
        <taxon>Metazoa</taxon>
        <taxon>Ecdysozoa</taxon>
        <taxon>Nematoda</taxon>
        <taxon>Chromadorea</taxon>
        <taxon>Rhabditida</taxon>
        <taxon>Rhabditina</taxon>
        <taxon>Rhabditomorpha</taxon>
        <taxon>Strongyloidea</taxon>
        <taxon>Heligmosomidae</taxon>
        <taxon>Heligmosomoides</taxon>
    </lineage>
</organism>
<evidence type="ECO:0000313" key="1">
    <source>
        <dbReference type="EMBL" id="VDO86840.1"/>
    </source>
</evidence>
<dbReference type="WBParaSite" id="HPBE_0001093401-mRNA-1">
    <property type="protein sequence ID" value="HPBE_0001093401-mRNA-1"/>
    <property type="gene ID" value="HPBE_0001093401"/>
</dbReference>
<reference evidence="3" key="2">
    <citation type="submission" date="2019-09" db="UniProtKB">
        <authorList>
            <consortium name="WormBaseParasite"/>
        </authorList>
    </citation>
    <scope>IDENTIFICATION</scope>
</reference>
<dbReference type="AlphaFoldDB" id="A0A3P7YFT9"/>
<name>A0A3P7YFT9_HELPZ</name>